<dbReference type="EMBL" id="JBHSXS010000003">
    <property type="protein sequence ID" value="MFC6879628.1"/>
    <property type="molecule type" value="Genomic_DNA"/>
</dbReference>
<gene>
    <name evidence="2" type="ORF">ACFQKB_07595</name>
</gene>
<reference evidence="3" key="1">
    <citation type="journal article" date="2019" name="Int. J. Syst. Evol. Microbiol.">
        <title>The Global Catalogue of Microorganisms (GCM) 10K type strain sequencing project: providing services to taxonomists for standard genome sequencing and annotation.</title>
        <authorList>
            <consortium name="The Broad Institute Genomics Platform"/>
            <consortium name="The Broad Institute Genome Sequencing Center for Infectious Disease"/>
            <person name="Wu L."/>
            <person name="Ma J."/>
        </authorList>
    </citation>
    <scope>NUCLEOTIDE SEQUENCE [LARGE SCALE GENOMIC DNA]</scope>
    <source>
        <strain evidence="3">JCM 3369</strain>
    </source>
</reference>
<evidence type="ECO:0000256" key="1">
    <source>
        <dbReference type="SAM" id="MobiDB-lite"/>
    </source>
</evidence>
<sequence length="103" mass="10743">MREVVAREEVECSVGISALRVIRVVEYVPGEMLSVLWNIVHLVELLAALPDRVGRERGPFVVEAEAVGGDLVKPDAVGAAVVGLGEGQDGGGDPGVGLEDAVR</sequence>
<feature type="region of interest" description="Disordered" evidence="1">
    <location>
        <begin position="84"/>
        <end position="103"/>
    </location>
</feature>
<evidence type="ECO:0000313" key="2">
    <source>
        <dbReference type="EMBL" id="MFC6879628.1"/>
    </source>
</evidence>
<keyword evidence="3" id="KW-1185">Reference proteome</keyword>
<feature type="compositionally biased region" description="Gly residues" evidence="1">
    <location>
        <begin position="84"/>
        <end position="95"/>
    </location>
</feature>
<proteinExistence type="predicted"/>
<dbReference type="Proteomes" id="UP001596380">
    <property type="component" value="Unassembled WGS sequence"/>
</dbReference>
<organism evidence="2 3">
    <name type="scientific">Actinomadura yumaensis</name>
    <dbReference type="NCBI Taxonomy" id="111807"/>
    <lineage>
        <taxon>Bacteria</taxon>
        <taxon>Bacillati</taxon>
        <taxon>Actinomycetota</taxon>
        <taxon>Actinomycetes</taxon>
        <taxon>Streptosporangiales</taxon>
        <taxon>Thermomonosporaceae</taxon>
        <taxon>Actinomadura</taxon>
    </lineage>
</organism>
<comment type="caution">
    <text evidence="2">The sequence shown here is derived from an EMBL/GenBank/DDBJ whole genome shotgun (WGS) entry which is preliminary data.</text>
</comment>
<dbReference type="RefSeq" id="WP_309240071.1">
    <property type="nucleotide sequence ID" value="NZ_JBHSXE010000001.1"/>
</dbReference>
<protein>
    <submittedName>
        <fullName evidence="2">Uncharacterized protein</fullName>
    </submittedName>
</protein>
<evidence type="ECO:0000313" key="3">
    <source>
        <dbReference type="Proteomes" id="UP001596380"/>
    </source>
</evidence>
<accession>A0ABW2CEQ4</accession>
<name>A0ABW2CEQ4_9ACTN</name>